<reference evidence="4" key="1">
    <citation type="journal article" date="2019" name="Int. J. Syst. Evol. Microbiol.">
        <title>The Global Catalogue of Microorganisms (GCM) 10K type strain sequencing project: providing services to taxonomists for standard genome sequencing and annotation.</title>
        <authorList>
            <consortium name="The Broad Institute Genomics Platform"/>
            <consortium name="The Broad Institute Genome Sequencing Center for Infectious Disease"/>
            <person name="Wu L."/>
            <person name="Ma J."/>
        </authorList>
    </citation>
    <scope>NUCLEOTIDE SEQUENCE [LARGE SCALE GENOMIC DNA]</scope>
    <source>
        <strain evidence="4">JCM 4565</strain>
    </source>
</reference>
<sequence length="159" mass="17967">MDLGSYTERTRTGPCFICAFLSGHPGYEHHVIAQDGEHVAFLDRWPTLPGKVLVAPRQHLEHVVRDLDEPAYVRLMLFVRRIALAVEEVCRPERTYIYSLGSQQGNAHVHWHIAGLPPGVPYEQQQFHALMTENGVINATPQEMGAFTARLRKALTQQS</sequence>
<dbReference type="Gene3D" id="3.30.428.10">
    <property type="entry name" value="HIT-like"/>
    <property type="match status" value="1"/>
</dbReference>
<dbReference type="InterPro" id="IPR011146">
    <property type="entry name" value="HIT-like"/>
</dbReference>
<dbReference type="InterPro" id="IPR001310">
    <property type="entry name" value="Histidine_triad_HIT"/>
</dbReference>
<evidence type="ECO:0000313" key="4">
    <source>
        <dbReference type="Proteomes" id="UP001500063"/>
    </source>
</evidence>
<dbReference type="PANTHER" id="PTHR46648:SF1">
    <property type="entry name" value="ADENOSINE 5'-MONOPHOSPHORAMIDASE HNT1"/>
    <property type="match status" value="1"/>
</dbReference>
<gene>
    <name evidence="3" type="ORF">GCM10010319_23160</name>
</gene>
<organism evidence="3 4">
    <name type="scientific">Streptomyces blastmyceticus</name>
    <dbReference type="NCBI Taxonomy" id="68180"/>
    <lineage>
        <taxon>Bacteria</taxon>
        <taxon>Bacillati</taxon>
        <taxon>Actinomycetota</taxon>
        <taxon>Actinomycetes</taxon>
        <taxon>Kitasatosporales</taxon>
        <taxon>Streptomycetaceae</taxon>
        <taxon>Streptomyces</taxon>
    </lineage>
</organism>
<name>A0ABP3GI23_9ACTN</name>
<dbReference type="InterPro" id="IPR036265">
    <property type="entry name" value="HIT-like_sf"/>
</dbReference>
<dbReference type="PROSITE" id="PS51084">
    <property type="entry name" value="HIT_2"/>
    <property type="match status" value="1"/>
</dbReference>
<dbReference type="SUPFAM" id="SSF54197">
    <property type="entry name" value="HIT-like"/>
    <property type="match status" value="1"/>
</dbReference>
<comment type="caution">
    <text evidence="3">The sequence shown here is derived from an EMBL/GenBank/DDBJ whole genome shotgun (WGS) entry which is preliminary data.</text>
</comment>
<evidence type="ECO:0000256" key="1">
    <source>
        <dbReference type="PROSITE-ProRule" id="PRU00464"/>
    </source>
</evidence>
<protein>
    <recommendedName>
        <fullName evidence="2">HIT domain-containing protein</fullName>
    </recommendedName>
</protein>
<accession>A0ABP3GI23</accession>
<dbReference type="Pfam" id="PF01230">
    <property type="entry name" value="HIT"/>
    <property type="match status" value="1"/>
</dbReference>
<evidence type="ECO:0000259" key="2">
    <source>
        <dbReference type="PROSITE" id="PS51084"/>
    </source>
</evidence>
<comment type="caution">
    <text evidence="1">Lacks conserved residue(s) required for the propagation of feature annotation.</text>
</comment>
<dbReference type="EMBL" id="BAAABW010000013">
    <property type="protein sequence ID" value="GAA0346142.1"/>
    <property type="molecule type" value="Genomic_DNA"/>
</dbReference>
<keyword evidence="4" id="KW-1185">Reference proteome</keyword>
<dbReference type="PANTHER" id="PTHR46648">
    <property type="entry name" value="HIT FAMILY PROTEIN 1"/>
    <property type="match status" value="1"/>
</dbReference>
<dbReference type="RefSeq" id="WP_344117681.1">
    <property type="nucleotide sequence ID" value="NZ_BAAABW010000013.1"/>
</dbReference>
<feature type="domain" description="HIT" evidence="2">
    <location>
        <begin position="16"/>
        <end position="127"/>
    </location>
</feature>
<dbReference type="Proteomes" id="UP001500063">
    <property type="component" value="Unassembled WGS sequence"/>
</dbReference>
<proteinExistence type="predicted"/>
<evidence type="ECO:0000313" key="3">
    <source>
        <dbReference type="EMBL" id="GAA0346142.1"/>
    </source>
</evidence>